<evidence type="ECO:0000313" key="2">
    <source>
        <dbReference type="EMBL" id="KAF9582902.1"/>
    </source>
</evidence>
<dbReference type="OrthoDB" id="2449941at2759"/>
<evidence type="ECO:0000256" key="1">
    <source>
        <dbReference type="SAM" id="MobiDB-lite"/>
    </source>
</evidence>
<protein>
    <submittedName>
        <fullName evidence="2">Uncharacterized protein</fullName>
    </submittedName>
</protein>
<organism evidence="2 3">
    <name type="scientific">Lunasporangiospora selenospora</name>
    <dbReference type="NCBI Taxonomy" id="979761"/>
    <lineage>
        <taxon>Eukaryota</taxon>
        <taxon>Fungi</taxon>
        <taxon>Fungi incertae sedis</taxon>
        <taxon>Mucoromycota</taxon>
        <taxon>Mortierellomycotina</taxon>
        <taxon>Mortierellomycetes</taxon>
        <taxon>Mortierellales</taxon>
        <taxon>Mortierellaceae</taxon>
        <taxon>Lunasporangiospora</taxon>
    </lineage>
</organism>
<gene>
    <name evidence="2" type="ORF">BGW38_010605</name>
</gene>
<proteinExistence type="predicted"/>
<feature type="compositionally biased region" description="Polar residues" evidence="1">
    <location>
        <begin position="344"/>
        <end position="354"/>
    </location>
</feature>
<feature type="compositionally biased region" description="Basic residues" evidence="1">
    <location>
        <begin position="304"/>
        <end position="313"/>
    </location>
</feature>
<accession>A0A9P6FWU1</accession>
<name>A0A9P6FWU1_9FUNG</name>
<evidence type="ECO:0000313" key="3">
    <source>
        <dbReference type="Proteomes" id="UP000780801"/>
    </source>
</evidence>
<sequence length="429" mass="45944">MSSLEDSIVANNLAGTSMQSSLVTQSIVPSDPTVTLQGNNKDYLNCFDQWMSDLGKGDGSAASTQDGQGLGEQSFAAATIATASTANPTISPATTSLPVGALAAAIHSNLTSQYVPLPVLDDDDGDFEAPNIDHLLYSDLGEDYGPFTGYGSSVGTPASELERYDLHSDAVSTDIYDWFPDVRSHHGATDQGGHPASDLSVGAPSSFADPSSSPFIPHRHSLDPDSRHRSLDYRQLSHLSTDPILSSSPGELSQGLDMGLEFEPTADPLWLQQELLLQQQHQQHQQQQQQQQQHQQHQQYQRQHQQHQQHQRQQHNVQQSLQGSSGLGLSPNPHHLMDTPLLESLSSSRGGTPQLSSSGGSSLLSSALSEMLSPSAILAQASYLPMGLGSQLDEEACSNSGGESRPFAKEQGNVRVAGTGVDFMLRTSI</sequence>
<dbReference type="Proteomes" id="UP000780801">
    <property type="component" value="Unassembled WGS sequence"/>
</dbReference>
<keyword evidence="3" id="KW-1185">Reference proteome</keyword>
<comment type="caution">
    <text evidence="2">The sequence shown here is derived from an EMBL/GenBank/DDBJ whole genome shotgun (WGS) entry which is preliminary data.</text>
</comment>
<feature type="region of interest" description="Disordered" evidence="1">
    <location>
        <begin position="285"/>
        <end position="362"/>
    </location>
</feature>
<dbReference type="EMBL" id="JAABOA010000882">
    <property type="protein sequence ID" value="KAF9582902.1"/>
    <property type="molecule type" value="Genomic_DNA"/>
</dbReference>
<feature type="compositionally biased region" description="Low complexity" evidence="1">
    <location>
        <begin position="203"/>
        <end position="216"/>
    </location>
</feature>
<feature type="region of interest" description="Disordered" evidence="1">
    <location>
        <begin position="186"/>
        <end position="227"/>
    </location>
</feature>
<feature type="compositionally biased region" description="Low complexity" evidence="1">
    <location>
        <begin position="285"/>
        <end position="303"/>
    </location>
</feature>
<reference evidence="2" key="1">
    <citation type="journal article" date="2020" name="Fungal Divers.">
        <title>Resolving the Mortierellaceae phylogeny through synthesis of multi-gene phylogenetics and phylogenomics.</title>
        <authorList>
            <person name="Vandepol N."/>
            <person name="Liber J."/>
            <person name="Desiro A."/>
            <person name="Na H."/>
            <person name="Kennedy M."/>
            <person name="Barry K."/>
            <person name="Grigoriev I.V."/>
            <person name="Miller A.N."/>
            <person name="O'Donnell K."/>
            <person name="Stajich J.E."/>
            <person name="Bonito G."/>
        </authorList>
    </citation>
    <scope>NUCLEOTIDE SEQUENCE</scope>
    <source>
        <strain evidence="2">KOD1015</strain>
    </source>
</reference>
<dbReference type="AlphaFoldDB" id="A0A9P6FWU1"/>
<feature type="compositionally biased region" description="Low complexity" evidence="1">
    <location>
        <begin position="314"/>
        <end position="330"/>
    </location>
</feature>